<gene>
    <name evidence="3" type="ORF">GH741_18125</name>
</gene>
<dbReference type="InterPro" id="IPR000683">
    <property type="entry name" value="Gfo/Idh/MocA-like_OxRdtase_N"/>
</dbReference>
<dbReference type="Proteomes" id="UP000799092">
    <property type="component" value="Unassembled WGS sequence"/>
</dbReference>
<name>A0A6A8DJB1_9BACI</name>
<evidence type="ECO:0000259" key="2">
    <source>
        <dbReference type="Pfam" id="PF22725"/>
    </source>
</evidence>
<keyword evidence="4" id="KW-1185">Reference proteome</keyword>
<evidence type="ECO:0000313" key="4">
    <source>
        <dbReference type="Proteomes" id="UP000799092"/>
    </source>
</evidence>
<dbReference type="SUPFAM" id="SSF55347">
    <property type="entry name" value="Glyceraldehyde-3-phosphate dehydrogenase-like, C-terminal domain"/>
    <property type="match status" value="1"/>
</dbReference>
<feature type="domain" description="Gfo/Idh/MocA-like oxidoreductase N-terminal" evidence="1">
    <location>
        <begin position="2"/>
        <end position="119"/>
    </location>
</feature>
<dbReference type="SUPFAM" id="SSF51735">
    <property type="entry name" value="NAD(P)-binding Rossmann-fold domains"/>
    <property type="match status" value="1"/>
</dbReference>
<dbReference type="Pfam" id="PF22725">
    <property type="entry name" value="GFO_IDH_MocA_C3"/>
    <property type="match status" value="1"/>
</dbReference>
<organism evidence="3 4">
    <name type="scientific">Aquibacillus halophilus</name>
    <dbReference type="NCBI Taxonomy" id="930132"/>
    <lineage>
        <taxon>Bacteria</taxon>
        <taxon>Bacillati</taxon>
        <taxon>Bacillota</taxon>
        <taxon>Bacilli</taxon>
        <taxon>Bacillales</taxon>
        <taxon>Bacillaceae</taxon>
        <taxon>Aquibacillus</taxon>
    </lineage>
</organism>
<evidence type="ECO:0000313" key="3">
    <source>
        <dbReference type="EMBL" id="MRH44566.1"/>
    </source>
</evidence>
<dbReference type="EMBL" id="WJNG01000017">
    <property type="protein sequence ID" value="MRH44566.1"/>
    <property type="molecule type" value="Genomic_DNA"/>
</dbReference>
<dbReference type="RefSeq" id="WP_153738180.1">
    <property type="nucleotide sequence ID" value="NZ_WJNG01000017.1"/>
</dbReference>
<dbReference type="PANTHER" id="PTHR43054">
    <property type="match status" value="1"/>
</dbReference>
<reference evidence="3" key="1">
    <citation type="submission" date="2019-11" db="EMBL/GenBank/DDBJ databases">
        <authorList>
            <person name="Li J."/>
        </authorList>
    </citation>
    <scope>NUCLEOTIDE SEQUENCE</scope>
    <source>
        <strain evidence="3">B6B</strain>
    </source>
</reference>
<evidence type="ECO:0000259" key="1">
    <source>
        <dbReference type="Pfam" id="PF01408"/>
    </source>
</evidence>
<feature type="domain" description="GFO/IDH/MocA-like oxidoreductase" evidence="2">
    <location>
        <begin position="138"/>
        <end position="247"/>
    </location>
</feature>
<accession>A0A6A8DJB1</accession>
<dbReference type="InterPro" id="IPR055170">
    <property type="entry name" value="GFO_IDH_MocA-like_dom"/>
</dbReference>
<dbReference type="GO" id="GO:0000166">
    <property type="term" value="F:nucleotide binding"/>
    <property type="evidence" value="ECO:0007669"/>
    <property type="project" value="InterPro"/>
</dbReference>
<dbReference type="Gene3D" id="3.30.360.10">
    <property type="entry name" value="Dihydrodipicolinate Reductase, domain 2"/>
    <property type="match status" value="1"/>
</dbReference>
<dbReference type="AlphaFoldDB" id="A0A6A8DJB1"/>
<comment type="caution">
    <text evidence="3">The sequence shown here is derived from an EMBL/GenBank/DDBJ whole genome shotgun (WGS) entry which is preliminary data.</text>
</comment>
<dbReference type="Pfam" id="PF01408">
    <property type="entry name" value="GFO_IDH_MocA"/>
    <property type="match status" value="1"/>
</dbReference>
<sequence length="330" mass="36946">MVRFGIIGTNWITEKFINAASEVDDFSLTAIYSRTQERATEFADKFNVDRTYTSLAEFVQSDDVDAVYIASPTSFHAEHAIACMKGGKHVIVEKALASNSEEVKLMIETAKQNNVLLMEALKTTHVPNYKAIKDNLHKIGTVRRYFASYCQYSSRYDSYKEGTVLNAFKPEFSNGSLMDIGIYCIYPMINLFGKPTKLSANGLMLKSGVDGQGSVIFDYENLNGVVMFSKISNSYVQSEIQGEKGSILLDSISEPTHVEIKYKDGSTEDLTQNQKSNTMYYEAKAFIELIMNNQTESLINTFENSLNIAIVLEQARKQMGVVFPADQSKV</sequence>
<dbReference type="InterPro" id="IPR036291">
    <property type="entry name" value="NAD(P)-bd_dom_sf"/>
</dbReference>
<dbReference type="Gene3D" id="3.40.50.720">
    <property type="entry name" value="NAD(P)-binding Rossmann-like Domain"/>
    <property type="match status" value="1"/>
</dbReference>
<protein>
    <submittedName>
        <fullName evidence="3">Oxidoreductase</fullName>
    </submittedName>
</protein>
<dbReference type="PANTHER" id="PTHR43054:SF1">
    <property type="entry name" value="SCYLLO-INOSITOL 2-DEHYDROGENASE (NADP(+)) IOLU"/>
    <property type="match status" value="1"/>
</dbReference>
<proteinExistence type="predicted"/>
<dbReference type="OrthoDB" id="9815825at2"/>